<feature type="non-terminal residue" evidence="1">
    <location>
        <position position="90"/>
    </location>
</feature>
<dbReference type="Proteomes" id="UP000265520">
    <property type="component" value="Unassembled WGS sequence"/>
</dbReference>
<keyword evidence="2" id="KW-1185">Reference proteome</keyword>
<comment type="caution">
    <text evidence="1">The sequence shown here is derived from an EMBL/GenBank/DDBJ whole genome shotgun (WGS) entry which is preliminary data.</text>
</comment>
<sequence length="90" mass="9803">MNQQAQPAVVETTVLPVLTSQGGSSTQNTAWPLYGFPVGYTPPVFIPTEVQQAPQNTQALQNQAETLNTQPRVFSVQQGFTSQQENLDDP</sequence>
<dbReference type="AlphaFoldDB" id="A0A392SPX5"/>
<proteinExistence type="predicted"/>
<protein>
    <submittedName>
        <fullName evidence="1">Uncharacterized protein</fullName>
    </submittedName>
</protein>
<accession>A0A392SPX5</accession>
<organism evidence="1 2">
    <name type="scientific">Trifolium medium</name>
    <dbReference type="NCBI Taxonomy" id="97028"/>
    <lineage>
        <taxon>Eukaryota</taxon>
        <taxon>Viridiplantae</taxon>
        <taxon>Streptophyta</taxon>
        <taxon>Embryophyta</taxon>
        <taxon>Tracheophyta</taxon>
        <taxon>Spermatophyta</taxon>
        <taxon>Magnoliopsida</taxon>
        <taxon>eudicotyledons</taxon>
        <taxon>Gunneridae</taxon>
        <taxon>Pentapetalae</taxon>
        <taxon>rosids</taxon>
        <taxon>fabids</taxon>
        <taxon>Fabales</taxon>
        <taxon>Fabaceae</taxon>
        <taxon>Papilionoideae</taxon>
        <taxon>50 kb inversion clade</taxon>
        <taxon>NPAAA clade</taxon>
        <taxon>Hologalegina</taxon>
        <taxon>IRL clade</taxon>
        <taxon>Trifolieae</taxon>
        <taxon>Trifolium</taxon>
    </lineage>
</organism>
<reference evidence="1 2" key="1">
    <citation type="journal article" date="2018" name="Front. Plant Sci.">
        <title>Red Clover (Trifolium pratense) and Zigzag Clover (T. medium) - A Picture of Genomic Similarities and Differences.</title>
        <authorList>
            <person name="Dluhosova J."/>
            <person name="Istvanek J."/>
            <person name="Nedelnik J."/>
            <person name="Repkova J."/>
        </authorList>
    </citation>
    <scope>NUCLEOTIDE SEQUENCE [LARGE SCALE GENOMIC DNA]</scope>
    <source>
        <strain evidence="2">cv. 10/8</strain>
        <tissue evidence="1">Leaf</tissue>
    </source>
</reference>
<evidence type="ECO:0000313" key="1">
    <source>
        <dbReference type="EMBL" id="MCI50085.1"/>
    </source>
</evidence>
<evidence type="ECO:0000313" key="2">
    <source>
        <dbReference type="Proteomes" id="UP000265520"/>
    </source>
</evidence>
<name>A0A392SPX5_9FABA</name>
<dbReference type="EMBL" id="LXQA010411217">
    <property type="protein sequence ID" value="MCI50085.1"/>
    <property type="molecule type" value="Genomic_DNA"/>
</dbReference>